<name>A0A9D4BQT3_DREPO</name>
<reference evidence="1" key="2">
    <citation type="submission" date="2020-11" db="EMBL/GenBank/DDBJ databases">
        <authorList>
            <person name="McCartney M.A."/>
            <person name="Auch B."/>
            <person name="Kono T."/>
            <person name="Mallez S."/>
            <person name="Becker A."/>
            <person name="Gohl D.M."/>
            <person name="Silverstein K.A.T."/>
            <person name="Koren S."/>
            <person name="Bechman K.B."/>
            <person name="Herman A."/>
            <person name="Abrahante J.E."/>
            <person name="Garbe J."/>
        </authorList>
    </citation>
    <scope>NUCLEOTIDE SEQUENCE</scope>
    <source>
        <strain evidence="1">Duluth1</strain>
        <tissue evidence="1">Whole animal</tissue>
    </source>
</reference>
<reference evidence="1" key="1">
    <citation type="journal article" date="2019" name="bioRxiv">
        <title>The Genome of the Zebra Mussel, Dreissena polymorpha: A Resource for Invasive Species Research.</title>
        <authorList>
            <person name="McCartney M.A."/>
            <person name="Auch B."/>
            <person name="Kono T."/>
            <person name="Mallez S."/>
            <person name="Zhang Y."/>
            <person name="Obille A."/>
            <person name="Becker A."/>
            <person name="Abrahante J.E."/>
            <person name="Garbe J."/>
            <person name="Badalamenti J.P."/>
            <person name="Herman A."/>
            <person name="Mangelson H."/>
            <person name="Liachko I."/>
            <person name="Sullivan S."/>
            <person name="Sone E.D."/>
            <person name="Koren S."/>
            <person name="Silverstein K.A.T."/>
            <person name="Beckman K.B."/>
            <person name="Gohl D.M."/>
        </authorList>
    </citation>
    <scope>NUCLEOTIDE SEQUENCE</scope>
    <source>
        <strain evidence="1">Duluth1</strain>
        <tissue evidence="1">Whole animal</tissue>
    </source>
</reference>
<accession>A0A9D4BQT3</accession>
<evidence type="ECO:0000313" key="1">
    <source>
        <dbReference type="EMBL" id="KAH3703786.1"/>
    </source>
</evidence>
<dbReference type="AlphaFoldDB" id="A0A9D4BQT3"/>
<proteinExistence type="predicted"/>
<protein>
    <submittedName>
        <fullName evidence="1">Uncharacterized protein</fullName>
    </submittedName>
</protein>
<comment type="caution">
    <text evidence="1">The sequence shown here is derived from an EMBL/GenBank/DDBJ whole genome shotgun (WGS) entry which is preliminary data.</text>
</comment>
<keyword evidence="2" id="KW-1185">Reference proteome</keyword>
<evidence type="ECO:0000313" key="2">
    <source>
        <dbReference type="Proteomes" id="UP000828390"/>
    </source>
</evidence>
<sequence length="158" mass="17817">MPSLSDVQATSLPKPPSTHHLWVFQAAYNLETDHYNSINDTEEPYQSVKDDYDYTSNAVRTEPNTRKPDAIYNKLKLDRPGDYDHVAGLGYNMSQPGSDYDTSALARTNAGGDDYNHITTAFVTKSFTRIAKSFPRPTESLTKSRCNELNQLTIYMNP</sequence>
<dbReference type="EMBL" id="JAIWYP010000015">
    <property type="protein sequence ID" value="KAH3703786.1"/>
    <property type="molecule type" value="Genomic_DNA"/>
</dbReference>
<dbReference type="Proteomes" id="UP000828390">
    <property type="component" value="Unassembled WGS sequence"/>
</dbReference>
<gene>
    <name evidence="1" type="ORF">DPMN_078832</name>
</gene>
<organism evidence="1 2">
    <name type="scientific">Dreissena polymorpha</name>
    <name type="common">Zebra mussel</name>
    <name type="synonym">Mytilus polymorpha</name>
    <dbReference type="NCBI Taxonomy" id="45954"/>
    <lineage>
        <taxon>Eukaryota</taxon>
        <taxon>Metazoa</taxon>
        <taxon>Spiralia</taxon>
        <taxon>Lophotrochozoa</taxon>
        <taxon>Mollusca</taxon>
        <taxon>Bivalvia</taxon>
        <taxon>Autobranchia</taxon>
        <taxon>Heteroconchia</taxon>
        <taxon>Euheterodonta</taxon>
        <taxon>Imparidentia</taxon>
        <taxon>Neoheterodontei</taxon>
        <taxon>Myida</taxon>
        <taxon>Dreissenoidea</taxon>
        <taxon>Dreissenidae</taxon>
        <taxon>Dreissena</taxon>
    </lineage>
</organism>